<reference evidence="2" key="1">
    <citation type="journal article" date="2022" name="Mol. Ecol. Resour.">
        <title>The genomes of chicory, endive, great burdock and yacon provide insights into Asteraceae palaeo-polyploidization history and plant inulin production.</title>
        <authorList>
            <person name="Fan W."/>
            <person name="Wang S."/>
            <person name="Wang H."/>
            <person name="Wang A."/>
            <person name="Jiang F."/>
            <person name="Liu H."/>
            <person name="Zhao H."/>
            <person name="Xu D."/>
            <person name="Zhang Y."/>
        </authorList>
    </citation>
    <scope>NUCLEOTIDE SEQUENCE [LARGE SCALE GENOMIC DNA]</scope>
    <source>
        <strain evidence="2">cv. Yunnan</strain>
    </source>
</reference>
<evidence type="ECO:0000313" key="2">
    <source>
        <dbReference type="Proteomes" id="UP001056120"/>
    </source>
</evidence>
<proteinExistence type="predicted"/>
<gene>
    <name evidence="1" type="ORF">L1987_42469</name>
</gene>
<comment type="caution">
    <text evidence="1">The sequence shown here is derived from an EMBL/GenBank/DDBJ whole genome shotgun (WGS) entry which is preliminary data.</text>
</comment>
<reference evidence="1 2" key="2">
    <citation type="journal article" date="2022" name="Mol. Ecol. Resour.">
        <title>The genomes of chicory, endive, great burdock and yacon provide insights into Asteraceae paleo-polyploidization history and plant inulin production.</title>
        <authorList>
            <person name="Fan W."/>
            <person name="Wang S."/>
            <person name="Wang H."/>
            <person name="Wang A."/>
            <person name="Jiang F."/>
            <person name="Liu H."/>
            <person name="Zhao H."/>
            <person name="Xu D."/>
            <person name="Zhang Y."/>
        </authorList>
    </citation>
    <scope>NUCLEOTIDE SEQUENCE [LARGE SCALE GENOMIC DNA]</scope>
    <source>
        <strain evidence="2">cv. Yunnan</strain>
        <tissue evidence="1">Leaves</tissue>
    </source>
</reference>
<keyword evidence="2" id="KW-1185">Reference proteome</keyword>
<evidence type="ECO:0000313" key="1">
    <source>
        <dbReference type="EMBL" id="KAI3783389.1"/>
    </source>
</evidence>
<dbReference type="EMBL" id="CM042031">
    <property type="protein sequence ID" value="KAI3783389.1"/>
    <property type="molecule type" value="Genomic_DNA"/>
</dbReference>
<organism evidence="1 2">
    <name type="scientific">Smallanthus sonchifolius</name>
    <dbReference type="NCBI Taxonomy" id="185202"/>
    <lineage>
        <taxon>Eukaryota</taxon>
        <taxon>Viridiplantae</taxon>
        <taxon>Streptophyta</taxon>
        <taxon>Embryophyta</taxon>
        <taxon>Tracheophyta</taxon>
        <taxon>Spermatophyta</taxon>
        <taxon>Magnoliopsida</taxon>
        <taxon>eudicotyledons</taxon>
        <taxon>Gunneridae</taxon>
        <taxon>Pentapetalae</taxon>
        <taxon>asterids</taxon>
        <taxon>campanulids</taxon>
        <taxon>Asterales</taxon>
        <taxon>Asteraceae</taxon>
        <taxon>Asteroideae</taxon>
        <taxon>Heliantheae alliance</taxon>
        <taxon>Millerieae</taxon>
        <taxon>Smallanthus</taxon>
    </lineage>
</organism>
<dbReference type="Proteomes" id="UP001056120">
    <property type="component" value="Linkage Group LG14"/>
</dbReference>
<protein>
    <submittedName>
        <fullName evidence="1">Uncharacterized protein</fullName>
    </submittedName>
</protein>
<sequence>MSTTYTNISCTSNECSGLTSATGHTPRCISSTCAYAIQYGNKSFTVGFFGKEKLTITSEDIIDDFYFGCGQNNQGLFHGAAGLLGLGHDKLSFVSQTANRYGKTVNVPKIGVLWGGNTYVDVPISGIFFVEGISQVCLAFAANDYDSDVGIWGNTQQKTQAIVYDVGAGKIGFSSGGCA</sequence>
<name>A0ACB9GIQ3_9ASTR</name>
<accession>A0ACB9GIQ3</accession>